<dbReference type="Proteomes" id="UP000230423">
    <property type="component" value="Unassembled WGS sequence"/>
</dbReference>
<name>A0A2G9TN16_TELCI</name>
<accession>A0A2G9TN16</accession>
<organism evidence="1 2">
    <name type="scientific">Teladorsagia circumcincta</name>
    <name type="common">Brown stomach worm</name>
    <name type="synonym">Ostertagia circumcincta</name>
    <dbReference type="NCBI Taxonomy" id="45464"/>
    <lineage>
        <taxon>Eukaryota</taxon>
        <taxon>Metazoa</taxon>
        <taxon>Ecdysozoa</taxon>
        <taxon>Nematoda</taxon>
        <taxon>Chromadorea</taxon>
        <taxon>Rhabditida</taxon>
        <taxon>Rhabditina</taxon>
        <taxon>Rhabditomorpha</taxon>
        <taxon>Strongyloidea</taxon>
        <taxon>Trichostrongylidae</taxon>
        <taxon>Teladorsagia</taxon>
    </lineage>
</organism>
<dbReference type="AlphaFoldDB" id="A0A2G9TN16"/>
<dbReference type="EMBL" id="KZ358032">
    <property type="protein sequence ID" value="PIO59366.1"/>
    <property type="molecule type" value="Genomic_DNA"/>
</dbReference>
<dbReference type="OrthoDB" id="5976732at2759"/>
<protein>
    <submittedName>
        <fullName evidence="1">Uncharacterized protein</fullName>
    </submittedName>
</protein>
<sequence>MPSGKVECFYVPILKSEYKAMEFSYTASTSRVMTNVDASDRLLAQIRVVRNIDRSIAEQNFERVNWYGTLNTLSFLLQRRHRFYLSEVYSPRTQELASFYAVGKREQTFRWPTN</sequence>
<reference evidence="1 2" key="1">
    <citation type="submission" date="2015-09" db="EMBL/GenBank/DDBJ databases">
        <title>Draft genome of the parasitic nematode Teladorsagia circumcincta isolate WARC Sus (inbred).</title>
        <authorList>
            <person name="Mitreva M."/>
        </authorList>
    </citation>
    <scope>NUCLEOTIDE SEQUENCE [LARGE SCALE GENOMIC DNA]</scope>
    <source>
        <strain evidence="1 2">S</strain>
    </source>
</reference>
<keyword evidence="2" id="KW-1185">Reference proteome</keyword>
<evidence type="ECO:0000313" key="1">
    <source>
        <dbReference type="EMBL" id="PIO59366.1"/>
    </source>
</evidence>
<evidence type="ECO:0000313" key="2">
    <source>
        <dbReference type="Proteomes" id="UP000230423"/>
    </source>
</evidence>
<proteinExistence type="predicted"/>
<gene>
    <name evidence="1" type="ORF">TELCIR_19172</name>
</gene>